<dbReference type="EMBL" id="AZHX01003181">
    <property type="protein sequence ID" value="ETW91998.1"/>
    <property type="molecule type" value="Genomic_DNA"/>
</dbReference>
<keyword evidence="2" id="KW-1185">Reference proteome</keyword>
<dbReference type="Proteomes" id="UP000019140">
    <property type="component" value="Unassembled WGS sequence"/>
</dbReference>
<dbReference type="InterPro" id="IPR029063">
    <property type="entry name" value="SAM-dependent_MTases_sf"/>
</dbReference>
<name>W4L1N9_9BACT</name>
<evidence type="ECO:0000313" key="1">
    <source>
        <dbReference type="EMBL" id="ETW91998.1"/>
    </source>
</evidence>
<comment type="caution">
    <text evidence="1">The sequence shown here is derived from an EMBL/GenBank/DDBJ whole genome shotgun (WGS) entry which is preliminary data.</text>
</comment>
<reference evidence="1 2" key="1">
    <citation type="journal article" date="2014" name="Nature">
        <title>An environmental bacterial taxon with a large and distinct metabolic repertoire.</title>
        <authorList>
            <person name="Wilson M.C."/>
            <person name="Mori T."/>
            <person name="Ruckert C."/>
            <person name="Uria A.R."/>
            <person name="Helf M.J."/>
            <person name="Takada K."/>
            <person name="Gernert C."/>
            <person name="Steffens U.A."/>
            <person name="Heycke N."/>
            <person name="Schmitt S."/>
            <person name="Rinke C."/>
            <person name="Helfrich E.J."/>
            <person name="Brachmann A.O."/>
            <person name="Gurgui C."/>
            <person name="Wakimoto T."/>
            <person name="Kracht M."/>
            <person name="Crusemann M."/>
            <person name="Hentschel U."/>
            <person name="Abe I."/>
            <person name="Matsunaga S."/>
            <person name="Kalinowski J."/>
            <person name="Takeyama H."/>
            <person name="Piel J."/>
        </authorList>
    </citation>
    <scope>NUCLEOTIDE SEQUENCE [LARGE SCALE GENOMIC DNA]</scope>
    <source>
        <strain evidence="2">TSY2</strain>
    </source>
</reference>
<dbReference type="AlphaFoldDB" id="W4L1N9"/>
<dbReference type="PANTHER" id="PTHR40036">
    <property type="entry name" value="MACROCIN O-METHYLTRANSFERASE"/>
    <property type="match status" value="1"/>
</dbReference>
<proteinExistence type="predicted"/>
<dbReference type="InterPro" id="IPR008884">
    <property type="entry name" value="TylF_MeTrfase"/>
</dbReference>
<sequence length="187" mass="21063">MYAMYQATQYVSQANIEGDLVECGVWKGGSSMIGALTLLQQSDTSRKLYLYDTYAGMPPPEERDTELGIPMFQMGMEALVSFLGSSYGDIFYASLEEVRTNMHSTGYPPDNFVFVEGKVEDTIPGIIPDKISLLRLDSDWYQSTYHELEHLYPRLSNGGVLIIDDYGAFKGSKDAVDQYFREQNITL</sequence>
<feature type="non-terminal residue" evidence="1">
    <location>
        <position position="187"/>
    </location>
</feature>
<dbReference type="Gene3D" id="3.40.50.150">
    <property type="entry name" value="Vaccinia Virus protein VP39"/>
    <property type="match status" value="1"/>
</dbReference>
<dbReference type="SUPFAM" id="SSF53335">
    <property type="entry name" value="S-adenosyl-L-methionine-dependent methyltransferases"/>
    <property type="match status" value="1"/>
</dbReference>
<dbReference type="HOGENOM" id="CLU_1450503_0_0_7"/>
<gene>
    <name evidence="1" type="ORF">ETSY2_54965</name>
</gene>
<feature type="non-terminal residue" evidence="1">
    <location>
        <position position="1"/>
    </location>
</feature>
<dbReference type="PANTHER" id="PTHR40036:SF1">
    <property type="entry name" value="MACROCIN O-METHYLTRANSFERASE"/>
    <property type="match status" value="1"/>
</dbReference>
<organism evidence="1 2">
    <name type="scientific">Candidatus Entotheonella gemina</name>
    <dbReference type="NCBI Taxonomy" id="1429439"/>
    <lineage>
        <taxon>Bacteria</taxon>
        <taxon>Pseudomonadati</taxon>
        <taxon>Nitrospinota/Tectimicrobiota group</taxon>
        <taxon>Candidatus Tectimicrobiota</taxon>
        <taxon>Candidatus Entotheonellia</taxon>
        <taxon>Candidatus Entotheonellales</taxon>
        <taxon>Candidatus Entotheonellaceae</taxon>
        <taxon>Candidatus Entotheonella</taxon>
    </lineage>
</organism>
<dbReference type="Pfam" id="PF05711">
    <property type="entry name" value="TylF"/>
    <property type="match status" value="1"/>
</dbReference>
<evidence type="ECO:0008006" key="3">
    <source>
        <dbReference type="Google" id="ProtNLM"/>
    </source>
</evidence>
<protein>
    <recommendedName>
        <fullName evidence="3">Macrocin-O-methyltransferase</fullName>
    </recommendedName>
</protein>
<accession>W4L1N9</accession>
<evidence type="ECO:0000313" key="2">
    <source>
        <dbReference type="Proteomes" id="UP000019140"/>
    </source>
</evidence>